<dbReference type="GO" id="GO:0035556">
    <property type="term" value="P:intracellular signal transduction"/>
    <property type="evidence" value="ECO:0007669"/>
    <property type="project" value="InterPro"/>
</dbReference>
<dbReference type="InterPro" id="IPR033479">
    <property type="entry name" value="dCache_1"/>
</dbReference>
<dbReference type="SUPFAM" id="SSF55073">
    <property type="entry name" value="Nucleotide cyclase"/>
    <property type="match status" value="1"/>
</dbReference>
<sequence length="716" mass="79988">MSEQPGIPALARKKFKLSLLVAIPALVVTTGGLIVFFTLSNTRRTMEDFGWALFREATNQSVNETRNVIREAIPDIETLANLYRKGLLEADRSRQAGFYAELLRSHNDYSWVSFGDEYGTFIGANRPEPDGKLLRTNISWLAGGRTLSYEYDLDERGFQKFYKFDGNAGYDPRTRPFYELAKKSRHRVWTPPYIFFEQGVPGITCAKPVYGAGGRLKGVFSIDFDLNSLSEIVAKAKVSERGVVFIFTEEGEILGHPTMKVVTKTGQRGEGQILKVADVSDANIKAFFAELDATKGKDGKVHFKDRTQYNFDLDINGENFLATYSRFQIDEGLHWIIGIIAPEQDFRGIIEVKENYKRAYAISVAAILLSLMLAVVFTRLISTPLRSISLDMEKVGRLEIDSNKVNQSLFAEISAMEQHLQNMKGGLRSFASYVPKDLVRDLLKSGKEARLEGSTEVLTVLFTDIAGFTTFAEQLEPDELVQKLGKYFEIMTRAIMKHRGTIDKFIGDGIMAFWGAPAADSQHAVEACLAALSCIKALRELAASPEHGHWAKQLRTRFGIATGPVLVGNIGTTERMNYTVMGDTVNLSSRLEGINKLYNTSIIASELTYDLVKDQIIGRALDVVVVKGKKHGVRIYELLRRRDEATAEDLELERLSELGISSFMAKDMAAAKQAFAKILELHEQDFSAKLILQRIADYEALPDKSAWSPVNALTVK</sequence>
<evidence type="ECO:0000256" key="2">
    <source>
        <dbReference type="ARBA" id="ARBA00022475"/>
    </source>
</evidence>
<dbReference type="Gene3D" id="3.30.450.20">
    <property type="entry name" value="PAS domain"/>
    <property type="match status" value="1"/>
</dbReference>
<keyword evidence="9" id="KW-1185">Reference proteome</keyword>
<proteinExistence type="predicted"/>
<dbReference type="GO" id="GO:0005886">
    <property type="term" value="C:plasma membrane"/>
    <property type="evidence" value="ECO:0007669"/>
    <property type="project" value="UniProtKB-SubCell"/>
</dbReference>
<dbReference type="AlphaFoldDB" id="I4B3C3"/>
<dbReference type="RefSeq" id="WP_014802297.1">
    <property type="nucleotide sequence ID" value="NC_018020.1"/>
</dbReference>
<dbReference type="Pfam" id="PF00211">
    <property type="entry name" value="Guanylate_cyc"/>
    <property type="match status" value="1"/>
</dbReference>
<dbReference type="KEGG" id="tpx:Turpa_1132"/>
<evidence type="ECO:0000256" key="5">
    <source>
        <dbReference type="ARBA" id="ARBA00023136"/>
    </source>
</evidence>
<dbReference type="CDD" id="cd07302">
    <property type="entry name" value="CHD"/>
    <property type="match status" value="1"/>
</dbReference>
<keyword evidence="5 6" id="KW-0472">Membrane</keyword>
<dbReference type="PATRIC" id="fig|869212.3.peg.1114"/>
<dbReference type="OrthoDB" id="9806704at2"/>
<dbReference type="GO" id="GO:0004016">
    <property type="term" value="F:adenylate cyclase activity"/>
    <property type="evidence" value="ECO:0007669"/>
    <property type="project" value="UniProtKB-ARBA"/>
</dbReference>
<dbReference type="HOGENOM" id="CLU_021956_0_0_12"/>
<gene>
    <name evidence="8" type="ordered locus">Turpa_1132</name>
</gene>
<dbReference type="Gene3D" id="3.30.70.1230">
    <property type="entry name" value="Nucleotide cyclase"/>
    <property type="match status" value="1"/>
</dbReference>
<evidence type="ECO:0000313" key="9">
    <source>
        <dbReference type="Proteomes" id="UP000006048"/>
    </source>
</evidence>
<feature type="domain" description="Guanylate cyclase" evidence="7">
    <location>
        <begin position="459"/>
        <end position="592"/>
    </location>
</feature>
<dbReference type="PANTHER" id="PTHR43081">
    <property type="entry name" value="ADENYLATE CYCLASE, TERMINAL-DIFFERENTIATION SPECIFIC-RELATED"/>
    <property type="match status" value="1"/>
</dbReference>
<feature type="transmembrane region" description="Helical" evidence="6">
    <location>
        <begin position="359"/>
        <end position="381"/>
    </location>
</feature>
<evidence type="ECO:0000256" key="4">
    <source>
        <dbReference type="ARBA" id="ARBA00022989"/>
    </source>
</evidence>
<dbReference type="EMBL" id="CP002959">
    <property type="protein sequence ID" value="AFM11780.1"/>
    <property type="molecule type" value="Genomic_DNA"/>
</dbReference>
<dbReference type="InterPro" id="IPR029151">
    <property type="entry name" value="Sensor-like_sf"/>
</dbReference>
<evidence type="ECO:0000256" key="3">
    <source>
        <dbReference type="ARBA" id="ARBA00022692"/>
    </source>
</evidence>
<evidence type="ECO:0000313" key="8">
    <source>
        <dbReference type="EMBL" id="AFM11780.1"/>
    </source>
</evidence>
<dbReference type="CDD" id="cd12912">
    <property type="entry name" value="PDC2_MCP_like"/>
    <property type="match status" value="1"/>
</dbReference>
<dbReference type="CDD" id="cd12913">
    <property type="entry name" value="PDC1_MCP_like"/>
    <property type="match status" value="1"/>
</dbReference>
<dbReference type="PANTHER" id="PTHR43081:SF1">
    <property type="entry name" value="ADENYLATE CYCLASE, TERMINAL-DIFFERENTIATION SPECIFIC"/>
    <property type="match status" value="1"/>
</dbReference>
<organism evidence="8 9">
    <name type="scientific">Turneriella parva (strain ATCC BAA-1111 / DSM 21527 / NCTC 11395 / H)</name>
    <name type="common">Leptospira parva</name>
    <dbReference type="NCBI Taxonomy" id="869212"/>
    <lineage>
        <taxon>Bacteria</taxon>
        <taxon>Pseudomonadati</taxon>
        <taxon>Spirochaetota</taxon>
        <taxon>Spirochaetia</taxon>
        <taxon>Leptospirales</taxon>
        <taxon>Leptospiraceae</taxon>
        <taxon>Turneriella</taxon>
    </lineage>
</organism>
<name>I4B3C3_TURPD</name>
<dbReference type="SUPFAM" id="SSF103190">
    <property type="entry name" value="Sensory domain-like"/>
    <property type="match status" value="1"/>
</dbReference>
<protein>
    <submittedName>
        <fullName evidence="8">Adenylate/guanylate cyclase with integral membrane sensor</fullName>
    </submittedName>
</protein>
<dbReference type="Pfam" id="PF02743">
    <property type="entry name" value="dCache_1"/>
    <property type="match status" value="1"/>
</dbReference>
<comment type="subcellular location">
    <subcellularLocation>
        <location evidence="1">Cell membrane</location>
        <topology evidence="1">Multi-pass membrane protein</topology>
    </subcellularLocation>
</comment>
<keyword evidence="4 6" id="KW-1133">Transmembrane helix</keyword>
<feature type="transmembrane region" description="Helical" evidence="6">
    <location>
        <begin position="20"/>
        <end position="39"/>
    </location>
</feature>
<dbReference type="SMART" id="SM00044">
    <property type="entry name" value="CYCc"/>
    <property type="match status" value="1"/>
</dbReference>
<dbReference type="InterPro" id="IPR029787">
    <property type="entry name" value="Nucleotide_cyclase"/>
</dbReference>
<dbReference type="GO" id="GO:0006171">
    <property type="term" value="P:cAMP biosynthetic process"/>
    <property type="evidence" value="ECO:0007669"/>
    <property type="project" value="TreeGrafter"/>
</dbReference>
<evidence type="ECO:0000259" key="7">
    <source>
        <dbReference type="PROSITE" id="PS50125"/>
    </source>
</evidence>
<keyword evidence="2" id="KW-1003">Cell membrane</keyword>
<dbReference type="PROSITE" id="PS50125">
    <property type="entry name" value="GUANYLATE_CYCLASE_2"/>
    <property type="match status" value="1"/>
</dbReference>
<dbReference type="Gene3D" id="6.10.340.10">
    <property type="match status" value="1"/>
</dbReference>
<keyword evidence="3 6" id="KW-0812">Transmembrane</keyword>
<dbReference type="Proteomes" id="UP000006048">
    <property type="component" value="Chromosome"/>
</dbReference>
<dbReference type="InterPro" id="IPR050697">
    <property type="entry name" value="Adenylyl/Guanylyl_Cyclase_3/4"/>
</dbReference>
<reference evidence="8 9" key="1">
    <citation type="submission" date="2012-06" db="EMBL/GenBank/DDBJ databases">
        <title>The complete chromosome of genome of Turneriella parva DSM 21527.</title>
        <authorList>
            <consortium name="US DOE Joint Genome Institute (JGI-PGF)"/>
            <person name="Lucas S."/>
            <person name="Han J."/>
            <person name="Lapidus A."/>
            <person name="Bruce D."/>
            <person name="Goodwin L."/>
            <person name="Pitluck S."/>
            <person name="Peters L."/>
            <person name="Kyrpides N."/>
            <person name="Mavromatis K."/>
            <person name="Ivanova N."/>
            <person name="Mikhailova N."/>
            <person name="Chertkov O."/>
            <person name="Detter J.C."/>
            <person name="Tapia R."/>
            <person name="Han C."/>
            <person name="Land M."/>
            <person name="Hauser L."/>
            <person name="Markowitz V."/>
            <person name="Cheng J.-F."/>
            <person name="Hugenholtz P."/>
            <person name="Woyke T."/>
            <person name="Wu D."/>
            <person name="Gronow S."/>
            <person name="Wellnitz S."/>
            <person name="Brambilla E."/>
            <person name="Klenk H.-P."/>
            <person name="Eisen J.A."/>
        </authorList>
    </citation>
    <scope>NUCLEOTIDE SEQUENCE [LARGE SCALE GENOMIC DNA]</scope>
    <source>
        <strain evidence="9">ATCC BAA-1111 / DSM 21527 / NCTC 11395 / H</strain>
    </source>
</reference>
<accession>I4B3C3</accession>
<dbReference type="STRING" id="869212.Turpa_1132"/>
<dbReference type="InterPro" id="IPR001054">
    <property type="entry name" value="A/G_cyclase"/>
</dbReference>
<evidence type="ECO:0000256" key="1">
    <source>
        <dbReference type="ARBA" id="ARBA00004651"/>
    </source>
</evidence>
<evidence type="ECO:0000256" key="6">
    <source>
        <dbReference type="SAM" id="Phobius"/>
    </source>
</evidence>